<keyword evidence="6 9" id="KW-1133">Transmembrane helix</keyword>
<evidence type="ECO:0000256" key="4">
    <source>
        <dbReference type="ARBA" id="ARBA00022475"/>
    </source>
</evidence>
<dbReference type="GO" id="GO:0005886">
    <property type="term" value="C:plasma membrane"/>
    <property type="evidence" value="ECO:0007669"/>
    <property type="project" value="UniProtKB-SubCell"/>
</dbReference>
<feature type="region of interest" description="Disordered" evidence="8">
    <location>
        <begin position="116"/>
        <end position="161"/>
    </location>
</feature>
<dbReference type="EMBL" id="JAHLFE010000044">
    <property type="protein sequence ID" value="MBU3843714.1"/>
    <property type="molecule type" value="Genomic_DNA"/>
</dbReference>
<keyword evidence="7 9" id="KW-0472">Membrane</keyword>
<feature type="region of interest" description="Disordered" evidence="8">
    <location>
        <begin position="593"/>
        <end position="627"/>
    </location>
</feature>
<feature type="transmembrane region" description="Helical" evidence="9">
    <location>
        <begin position="458"/>
        <end position="481"/>
    </location>
</feature>
<keyword evidence="3" id="KW-0813">Transport</keyword>
<evidence type="ECO:0000256" key="5">
    <source>
        <dbReference type="ARBA" id="ARBA00022692"/>
    </source>
</evidence>
<evidence type="ECO:0000256" key="7">
    <source>
        <dbReference type="ARBA" id="ARBA00023136"/>
    </source>
</evidence>
<dbReference type="PANTHER" id="PTHR21716">
    <property type="entry name" value="TRANSMEMBRANE PROTEIN"/>
    <property type="match status" value="1"/>
</dbReference>
<feature type="transmembrane region" description="Helical" evidence="9">
    <location>
        <begin position="550"/>
        <end position="579"/>
    </location>
</feature>
<dbReference type="InterPro" id="IPR002549">
    <property type="entry name" value="AI-2E-like"/>
</dbReference>
<name>A0A948TF31_9GAMM</name>
<evidence type="ECO:0000256" key="1">
    <source>
        <dbReference type="ARBA" id="ARBA00004651"/>
    </source>
</evidence>
<dbReference type="Pfam" id="PF01594">
    <property type="entry name" value="AI-2E_transport"/>
    <property type="match status" value="1"/>
</dbReference>
<evidence type="ECO:0000313" key="11">
    <source>
        <dbReference type="Proteomes" id="UP000733611"/>
    </source>
</evidence>
<reference evidence="10" key="2">
    <citation type="submission" date="2021-04" db="EMBL/GenBank/DDBJ databases">
        <authorList>
            <person name="Gilroy R."/>
        </authorList>
    </citation>
    <scope>NUCLEOTIDE SEQUENCE</scope>
    <source>
        <strain evidence="10">378</strain>
    </source>
</reference>
<feature type="compositionally biased region" description="Polar residues" evidence="8">
    <location>
        <begin position="606"/>
        <end position="616"/>
    </location>
</feature>
<feature type="region of interest" description="Disordered" evidence="8">
    <location>
        <begin position="176"/>
        <end position="201"/>
    </location>
</feature>
<protein>
    <submittedName>
        <fullName evidence="10">AI-2E family transporter</fullName>
    </submittedName>
</protein>
<dbReference type="AlphaFoldDB" id="A0A948TF31"/>
<keyword evidence="4" id="KW-1003">Cell membrane</keyword>
<comment type="subcellular location">
    <subcellularLocation>
        <location evidence="1">Cell membrane</location>
        <topology evidence="1">Multi-pass membrane protein</topology>
    </subcellularLocation>
</comment>
<sequence>MLNLLRRWYQRHFSQPGTIEFALVLLGAFITVYYFMWLVGPLVVALCLAFCLDWPVVALSRTCKMGRHLASIVVMILFCSLVVFTMVLIVPNVIKQGAEFYNSIVAFSLDNGKNTTTTPPAATPSAASTHGSASEATHPTPTTSSTATPTPTATLQPLPRSLAAPTAQYQRIMLPPYETTPAPTSNAGATLTATPPTATTASPATTAAISTATATATTAPHVATATTSTRATLSAAPVAAAPMVAASAAPATIASASASEENVPVATLKSEDIAVAAGDEQAFMDEEYLQVLTQQSLQRPELLADPHNVNHAVVTPALRLSNLTLNPSGGDGTFTLTVTDFDLRIAQEVYDFVVNLPEPIPSMVTMPMLEQYVRNARIAATNQIASLMRTQLMPSVVNAFTWLVYLIIVPIFTFLMLYNKKSLQHNAATFLLPNNQVLMKEFWPSLHSQIAGYIRGKIIHIIVISIANTLAFMLLGVNYAMLLGVGVGLSVVIPYVGAVIIAVPVVLVAIFQFGFSTGLLWVLVIYTIIQLLDSNVLTPMLFSKAMNLDAFSILAAILIFGNLWGFWGVFFAIPLATFIKTLIVRWPNSETTPQLPRRRIGRNKAPVTTNTSPDASNESHHEPSTRI</sequence>
<feature type="transmembrane region" description="Helical" evidence="9">
    <location>
        <begin position="21"/>
        <end position="37"/>
    </location>
</feature>
<feature type="compositionally biased region" description="Low complexity" evidence="8">
    <location>
        <begin position="116"/>
        <end position="154"/>
    </location>
</feature>
<dbReference type="GO" id="GO:0055085">
    <property type="term" value="P:transmembrane transport"/>
    <property type="evidence" value="ECO:0007669"/>
    <property type="project" value="TreeGrafter"/>
</dbReference>
<evidence type="ECO:0000256" key="3">
    <source>
        <dbReference type="ARBA" id="ARBA00022448"/>
    </source>
</evidence>
<keyword evidence="5 9" id="KW-0812">Transmembrane</keyword>
<feature type="transmembrane region" description="Helical" evidence="9">
    <location>
        <begin position="487"/>
        <end position="511"/>
    </location>
</feature>
<feature type="compositionally biased region" description="Low complexity" evidence="8">
    <location>
        <begin position="187"/>
        <end position="201"/>
    </location>
</feature>
<accession>A0A948TF31</accession>
<proteinExistence type="inferred from homology"/>
<dbReference type="Proteomes" id="UP000733611">
    <property type="component" value="Unassembled WGS sequence"/>
</dbReference>
<evidence type="ECO:0000313" key="10">
    <source>
        <dbReference type="EMBL" id="MBU3843714.1"/>
    </source>
</evidence>
<feature type="compositionally biased region" description="Basic and acidic residues" evidence="8">
    <location>
        <begin position="617"/>
        <end position="627"/>
    </location>
</feature>
<evidence type="ECO:0000256" key="9">
    <source>
        <dbReference type="SAM" id="Phobius"/>
    </source>
</evidence>
<comment type="similarity">
    <text evidence="2">Belongs to the autoinducer-2 exporter (AI-2E) (TC 2.A.86) family.</text>
</comment>
<dbReference type="PANTHER" id="PTHR21716:SF53">
    <property type="entry name" value="PERMEASE PERM-RELATED"/>
    <property type="match status" value="1"/>
</dbReference>
<evidence type="ECO:0000256" key="6">
    <source>
        <dbReference type="ARBA" id="ARBA00022989"/>
    </source>
</evidence>
<gene>
    <name evidence="10" type="ORF">H9847_02420</name>
</gene>
<feature type="transmembrane region" description="Helical" evidence="9">
    <location>
        <begin position="518"/>
        <end position="538"/>
    </location>
</feature>
<evidence type="ECO:0000256" key="2">
    <source>
        <dbReference type="ARBA" id="ARBA00009773"/>
    </source>
</evidence>
<comment type="caution">
    <text evidence="10">The sequence shown here is derived from an EMBL/GenBank/DDBJ whole genome shotgun (WGS) entry which is preliminary data.</text>
</comment>
<organism evidence="10 11">
    <name type="scientific">Candidatus Anaerobiospirillum pullicola</name>
    <dbReference type="NCBI Taxonomy" id="2838451"/>
    <lineage>
        <taxon>Bacteria</taxon>
        <taxon>Pseudomonadati</taxon>
        <taxon>Pseudomonadota</taxon>
        <taxon>Gammaproteobacteria</taxon>
        <taxon>Aeromonadales</taxon>
        <taxon>Succinivibrionaceae</taxon>
        <taxon>Anaerobiospirillum</taxon>
    </lineage>
</organism>
<feature type="transmembrane region" description="Helical" evidence="9">
    <location>
        <begin position="399"/>
        <end position="418"/>
    </location>
</feature>
<reference evidence="10" key="1">
    <citation type="journal article" date="2021" name="PeerJ">
        <title>Extensive microbial diversity within the chicken gut microbiome revealed by metagenomics and culture.</title>
        <authorList>
            <person name="Gilroy R."/>
            <person name="Ravi A."/>
            <person name="Getino M."/>
            <person name="Pursley I."/>
            <person name="Horton D.L."/>
            <person name="Alikhan N.F."/>
            <person name="Baker D."/>
            <person name="Gharbi K."/>
            <person name="Hall N."/>
            <person name="Watson M."/>
            <person name="Adriaenssens E.M."/>
            <person name="Foster-Nyarko E."/>
            <person name="Jarju S."/>
            <person name="Secka A."/>
            <person name="Antonio M."/>
            <person name="Oren A."/>
            <person name="Chaudhuri R.R."/>
            <person name="La Ragione R."/>
            <person name="Hildebrand F."/>
            <person name="Pallen M.J."/>
        </authorList>
    </citation>
    <scope>NUCLEOTIDE SEQUENCE</scope>
    <source>
        <strain evidence="10">378</strain>
    </source>
</reference>
<feature type="transmembrane region" description="Helical" evidence="9">
    <location>
        <begin position="72"/>
        <end position="94"/>
    </location>
</feature>
<evidence type="ECO:0000256" key="8">
    <source>
        <dbReference type="SAM" id="MobiDB-lite"/>
    </source>
</evidence>
<feature type="transmembrane region" description="Helical" evidence="9">
    <location>
        <begin position="43"/>
        <end position="60"/>
    </location>
</feature>